<comment type="similarity">
    <text evidence="1">Belongs to the TonB-dependent receptor family.</text>
</comment>
<keyword evidence="3" id="KW-0675">Receptor</keyword>
<dbReference type="InterPro" id="IPR008969">
    <property type="entry name" value="CarboxyPept-like_regulatory"/>
</dbReference>
<dbReference type="AlphaFoldDB" id="A0A420W563"/>
<dbReference type="SUPFAM" id="SSF56935">
    <property type="entry name" value="Porins"/>
    <property type="match status" value="1"/>
</dbReference>
<comment type="subcellular location">
    <subcellularLocation>
        <location evidence="1">Cell outer membrane</location>
        <topology evidence="1">Multi-pass membrane protein</topology>
    </subcellularLocation>
</comment>
<evidence type="ECO:0000256" key="1">
    <source>
        <dbReference type="PROSITE-ProRule" id="PRU01360"/>
    </source>
</evidence>
<dbReference type="PROSITE" id="PS52016">
    <property type="entry name" value="TONB_DEPENDENT_REC_3"/>
    <property type="match status" value="1"/>
</dbReference>
<evidence type="ECO:0000313" key="4">
    <source>
        <dbReference type="Proteomes" id="UP000282423"/>
    </source>
</evidence>
<reference evidence="3 4" key="1">
    <citation type="submission" date="2018-10" db="EMBL/GenBank/DDBJ databases">
        <title>Sphingobacterium sp. M05W1-28.</title>
        <authorList>
            <person name="Cai H."/>
        </authorList>
    </citation>
    <scope>NUCLEOTIDE SEQUENCE [LARGE SCALE GENOMIC DNA]</scope>
    <source>
        <strain evidence="3 4">M05W1-28</strain>
    </source>
</reference>
<dbReference type="NCBIfam" id="TIGR04057">
    <property type="entry name" value="SusC_RagA_signa"/>
    <property type="match status" value="1"/>
</dbReference>
<keyword evidence="1" id="KW-0998">Cell outer membrane</keyword>
<dbReference type="Gene3D" id="2.170.130.10">
    <property type="entry name" value="TonB-dependent receptor, plug domain"/>
    <property type="match status" value="1"/>
</dbReference>
<organism evidence="3 4">
    <name type="scientific">Sphingobacterium puteale</name>
    <dbReference type="NCBI Taxonomy" id="2420510"/>
    <lineage>
        <taxon>Bacteria</taxon>
        <taxon>Pseudomonadati</taxon>
        <taxon>Bacteroidota</taxon>
        <taxon>Sphingobacteriia</taxon>
        <taxon>Sphingobacteriales</taxon>
        <taxon>Sphingobacteriaceae</taxon>
        <taxon>Sphingobacterium</taxon>
    </lineage>
</organism>
<dbReference type="InterPro" id="IPR023997">
    <property type="entry name" value="TonB-dep_OMP_SusC/RagA_CS"/>
</dbReference>
<keyword evidence="4" id="KW-1185">Reference proteome</keyword>
<accession>A0A420W563</accession>
<dbReference type="Gene3D" id="2.60.40.1120">
    <property type="entry name" value="Carboxypeptidase-like, regulatory domain"/>
    <property type="match status" value="1"/>
</dbReference>
<keyword evidence="1" id="KW-1134">Transmembrane beta strand</keyword>
<keyword evidence="1" id="KW-0813">Transport</keyword>
<dbReference type="FunFam" id="2.170.130.10:FF:000003">
    <property type="entry name" value="SusC/RagA family TonB-linked outer membrane protein"/>
    <property type="match status" value="1"/>
</dbReference>
<protein>
    <submittedName>
        <fullName evidence="3">TonB-dependent receptor</fullName>
    </submittedName>
</protein>
<dbReference type="NCBIfam" id="TIGR04056">
    <property type="entry name" value="OMP_RagA_SusC"/>
    <property type="match status" value="1"/>
</dbReference>
<keyword evidence="1" id="KW-0812">Transmembrane</keyword>
<comment type="caution">
    <text evidence="3">The sequence shown here is derived from an EMBL/GenBank/DDBJ whole genome shotgun (WGS) entry which is preliminary data.</text>
</comment>
<dbReference type="SUPFAM" id="SSF49464">
    <property type="entry name" value="Carboxypeptidase regulatory domain-like"/>
    <property type="match status" value="1"/>
</dbReference>
<dbReference type="InterPro" id="IPR037066">
    <property type="entry name" value="Plug_dom_sf"/>
</dbReference>
<sequence>MWISAVWGQSNLITIKGTVKDGSTALAGVSVKVKEKSTVATQTDANGRYSISAPANGHLVFSIVGYETKEIAINGDAEINVTLEMSSGQLDEVAVVAFGKQRKSTMVGAVTTINPKELKGPTSNLTTMLAGRVAGMIAYQRSGEPGRDNADFFIRGVNSFGTGKRNPLILVNGIETEPYEFSRVQPDDIASFSILKDATAAALFGARGANGVILVSTKSGFEGKTKFNIRYENSLSSNTRNFKFADNVTYMKLMNEASLTRYPQQAPVFTREEIDKRIQGADPSLYPSNDWMGLMIKDNTLNSRLNANVSGGGSKATYYLSGTANVDNGILKTIDLNGFNTNVKARNFELRSDVTFKATPTTDIKVRTTGQFSDYNGPIGGGAEIFNRILYANPVMFPAIYPREFSPNVKHPLFGNKFVNGQPGVFYNQPYAYALSGYSQTNTSFVLAQLEINQDLNFITEGLKARVMAYTKRQSYFGLGRSNRPFYYSAIIDPEEGFRGLQYLNEGQGSEWLVYNPGDKTINTFNWIEGAINYDKTIAEKHNIGAMLVGYMSNYLEGNATKDGEPSLERSLPRRNLSLSGRFTYGYDSRYLLEFNFGYNGSERFYKTNRFGFFPSIGVAWNAAEEKFLRGLKDSGGRLKLRASYGLVGNDQIGDTDERFYYMSIVNMNDAGRGYSFGTNFEESRSGISVNRFANNQITWEKAYKTNLGLELGLFNSFNMELDFFRERRTNILELRETIPNSMGLPAAMKANIGEVQGQGLDATLDYSKSFMNNSFLTLKGTFTYAKNKIIKREDINYPAGTFKSRIGYPINQRFGLIAERYFVDDEEVSNSPKQEFGNNYGAGDLKYRDVNGDGRITLLDEVPIGYPEVPEIIYGFGFTYGYKGFDISAFAQGSARSSFWIRPFDIAPFLFNTKEKIPNGQTGLLQAIADSHWSEENRDLYAFYPRLSLESISNNYQTSTWWMRNGAFLRVKSVELGYRLPDKLMQRYKINNLRVYANGLNLFAISKFKMWDVEMGGQGVGYPIQRVFNLGVQIGF</sequence>
<dbReference type="InterPro" id="IPR023996">
    <property type="entry name" value="TonB-dep_OMP_SusC/RagA"/>
</dbReference>
<evidence type="ECO:0000259" key="2">
    <source>
        <dbReference type="Pfam" id="PF07715"/>
    </source>
</evidence>
<dbReference type="InterPro" id="IPR039426">
    <property type="entry name" value="TonB-dep_rcpt-like"/>
</dbReference>
<evidence type="ECO:0000313" key="3">
    <source>
        <dbReference type="EMBL" id="RKO73707.1"/>
    </source>
</evidence>
<dbReference type="Pfam" id="PF13715">
    <property type="entry name" value="CarbopepD_reg_2"/>
    <property type="match status" value="1"/>
</dbReference>
<dbReference type="EMBL" id="RBWS01000001">
    <property type="protein sequence ID" value="RKO73707.1"/>
    <property type="molecule type" value="Genomic_DNA"/>
</dbReference>
<dbReference type="Pfam" id="PF07715">
    <property type="entry name" value="Plug"/>
    <property type="match status" value="1"/>
</dbReference>
<dbReference type="Proteomes" id="UP000282423">
    <property type="component" value="Unassembled WGS sequence"/>
</dbReference>
<dbReference type="InterPro" id="IPR012910">
    <property type="entry name" value="Plug_dom"/>
</dbReference>
<proteinExistence type="inferred from homology"/>
<gene>
    <name evidence="3" type="ORF">D7322_01695</name>
</gene>
<keyword evidence="1" id="KW-0472">Membrane</keyword>
<feature type="domain" description="TonB-dependent receptor plug" evidence="2">
    <location>
        <begin position="104"/>
        <end position="212"/>
    </location>
</feature>
<name>A0A420W563_9SPHI</name>
<dbReference type="GO" id="GO:0009279">
    <property type="term" value="C:cell outer membrane"/>
    <property type="evidence" value="ECO:0007669"/>
    <property type="project" value="UniProtKB-SubCell"/>
</dbReference>
<dbReference type="OrthoDB" id="603589at2"/>